<gene>
    <name evidence="14" type="ORF">HL667_31120</name>
</gene>
<keyword evidence="7" id="KW-0964">Secreted</keyword>
<dbReference type="InterPro" id="IPR051406">
    <property type="entry name" value="PLD_domain"/>
</dbReference>
<evidence type="ECO:0000256" key="3">
    <source>
        <dbReference type="ARBA" id="ARBA00004613"/>
    </source>
</evidence>
<evidence type="ECO:0000256" key="2">
    <source>
        <dbReference type="ARBA" id="ARBA00003145"/>
    </source>
</evidence>
<evidence type="ECO:0000256" key="10">
    <source>
        <dbReference type="ARBA" id="ARBA00023098"/>
    </source>
</evidence>
<name>A0ABX2CQD2_9BRAD</name>
<feature type="compositionally biased region" description="Low complexity" evidence="12">
    <location>
        <begin position="603"/>
        <end position="614"/>
    </location>
</feature>
<feature type="compositionally biased region" description="Basic residues" evidence="12">
    <location>
        <begin position="645"/>
        <end position="674"/>
    </location>
</feature>
<keyword evidence="10" id="KW-0443">Lipid metabolism</keyword>
<feature type="region of interest" description="Disordered" evidence="12">
    <location>
        <begin position="423"/>
        <end position="442"/>
    </location>
</feature>
<evidence type="ECO:0000256" key="8">
    <source>
        <dbReference type="ARBA" id="ARBA00022801"/>
    </source>
</evidence>
<proteinExistence type="inferred from homology"/>
<evidence type="ECO:0000256" key="4">
    <source>
        <dbReference type="ARBA" id="ARBA00008664"/>
    </source>
</evidence>
<feature type="compositionally biased region" description="Basic residues" evidence="12">
    <location>
        <begin position="694"/>
        <end position="704"/>
    </location>
</feature>
<feature type="region of interest" description="Disordered" evidence="12">
    <location>
        <begin position="596"/>
        <end position="704"/>
    </location>
</feature>
<dbReference type="Gene3D" id="3.30.870.10">
    <property type="entry name" value="Endonuclease Chain A"/>
    <property type="match status" value="2"/>
</dbReference>
<comment type="similarity">
    <text evidence="4">Belongs to the phospholipase D family.</text>
</comment>
<evidence type="ECO:0000259" key="13">
    <source>
        <dbReference type="PROSITE" id="PS50035"/>
    </source>
</evidence>
<comment type="caution">
    <text evidence="14">The sequence shown here is derived from an EMBL/GenBank/DDBJ whole genome shotgun (WGS) entry which is preliminary data.</text>
</comment>
<dbReference type="Proteomes" id="UP000886476">
    <property type="component" value="Unassembled WGS sequence"/>
</dbReference>
<comment type="function">
    <text evidence="2">Could be a virulence factor.</text>
</comment>
<dbReference type="SUPFAM" id="SSF56024">
    <property type="entry name" value="Phospholipase D/nuclease"/>
    <property type="match status" value="2"/>
</dbReference>
<evidence type="ECO:0000256" key="1">
    <source>
        <dbReference type="ARBA" id="ARBA00000798"/>
    </source>
</evidence>
<evidence type="ECO:0000256" key="11">
    <source>
        <dbReference type="ARBA" id="ARBA00029594"/>
    </source>
</evidence>
<evidence type="ECO:0000256" key="6">
    <source>
        <dbReference type="ARBA" id="ARBA00018392"/>
    </source>
</evidence>
<dbReference type="RefSeq" id="WP_172114563.1">
    <property type="nucleotide sequence ID" value="NZ_JABFDN010000018.1"/>
</dbReference>
<accession>A0ABX2CQD2</accession>
<dbReference type="EMBL" id="JABFDN010000018">
    <property type="protein sequence ID" value="NPU69492.1"/>
    <property type="molecule type" value="Genomic_DNA"/>
</dbReference>
<evidence type="ECO:0000256" key="12">
    <source>
        <dbReference type="SAM" id="MobiDB-lite"/>
    </source>
</evidence>
<evidence type="ECO:0000313" key="15">
    <source>
        <dbReference type="Proteomes" id="UP000886476"/>
    </source>
</evidence>
<comment type="subcellular location">
    <subcellularLocation>
        <location evidence="3">Secreted</location>
    </subcellularLocation>
</comment>
<reference evidence="14" key="1">
    <citation type="submission" date="2020-05" db="EMBL/GenBank/DDBJ databases">
        <title>Nod-independent and nitrogen-fixing Bradyrhizobium aeschynomene sp. nov. isolated from nodules of Aeschynomene indica.</title>
        <authorList>
            <person name="Zhang Z."/>
        </authorList>
    </citation>
    <scope>NUCLEOTIDE SEQUENCE</scope>
    <source>
        <strain evidence="14">83012</strain>
    </source>
</reference>
<evidence type="ECO:0000256" key="5">
    <source>
        <dbReference type="ARBA" id="ARBA00012027"/>
    </source>
</evidence>
<evidence type="ECO:0000256" key="7">
    <source>
        <dbReference type="ARBA" id="ARBA00022525"/>
    </source>
</evidence>
<protein>
    <recommendedName>
        <fullName evidence="6">Phospholipase D</fullName>
        <ecNumber evidence="5">3.1.4.4</ecNumber>
    </recommendedName>
    <alternativeName>
        <fullName evidence="11">Choline phosphatase</fullName>
    </alternativeName>
</protein>
<dbReference type="PROSITE" id="PS50035">
    <property type="entry name" value="PLD"/>
    <property type="match status" value="1"/>
</dbReference>
<evidence type="ECO:0000256" key="9">
    <source>
        <dbReference type="ARBA" id="ARBA00022963"/>
    </source>
</evidence>
<dbReference type="PANTHER" id="PTHR43856">
    <property type="entry name" value="CARDIOLIPIN HYDROLASE"/>
    <property type="match status" value="1"/>
</dbReference>
<keyword evidence="8" id="KW-0378">Hydrolase</keyword>
<dbReference type="EC" id="3.1.4.4" evidence="5"/>
<dbReference type="Pfam" id="PF13091">
    <property type="entry name" value="PLDc_2"/>
    <property type="match status" value="2"/>
</dbReference>
<dbReference type="CDD" id="cd09173">
    <property type="entry name" value="PLDc_Nuc_like_unchar1_2"/>
    <property type="match status" value="1"/>
</dbReference>
<keyword evidence="9" id="KW-0442">Lipid degradation</keyword>
<dbReference type="InterPro" id="IPR001736">
    <property type="entry name" value="PLipase_D/transphosphatidylase"/>
</dbReference>
<evidence type="ECO:0000313" key="14">
    <source>
        <dbReference type="EMBL" id="NPU69492.1"/>
    </source>
</evidence>
<feature type="domain" description="PLD phosphodiesterase" evidence="13">
    <location>
        <begin position="489"/>
        <end position="520"/>
    </location>
</feature>
<dbReference type="PANTHER" id="PTHR43856:SF1">
    <property type="entry name" value="MITOCHONDRIAL CARDIOLIPIN HYDROLASE"/>
    <property type="match status" value="1"/>
</dbReference>
<keyword evidence="15" id="KW-1185">Reference proteome</keyword>
<dbReference type="InterPro" id="IPR025202">
    <property type="entry name" value="PLD-like_dom"/>
</dbReference>
<sequence>MPALAFSNNDIAVVAWTFDRRLDGCLGFAIHRIDLADHTDTVLPALARFAGQTADKLATDQAPVQKFWWKDLFAKRGGTYKYRIVPMGGTPGQTLTPLAGVAPLESSPVTLTPERPPFHVYFNRGITATQALTHALNDHPSVAALAPHILDPDDPIRLRLMGQLQDGLTSLLKRADDRGGTIHAALYELNDPRGLEKQLHQNPNSRTVILGNEQGKDTDDADAENRADLKAAGVAVIDRILGKGSIPHNKFMVLSENGKPAAVLSGSTNWTSTGLCTQTNNALVVESPELAARYLSYWNALKADVDAADGDKSALQSQTLRDFARANNASAIQKPVRLDHGVTIEPMFSPNTPGKLGKTPKAPGDMGRVFELMDGAKHAVLFLAFDPGNNSILNKAGELLARKPDLFVRGALTSPVRATEFSKSLHAGGHSESGADDGAEDAAPEVKVVGESGKPKKPGEKGSIDFRGVPAGAVQDAFGKWEKELAKYGFAIIHNKIVVIDPFSDDCVVVTGSHNLGFRASHNNDENMLIIRGHRGLAEAYACHVLDLYDHYAWRWLLKQHPEIFGKPLQGDDSWQDRYIKGADEKSPELRFWLSAAGGGGTPAEEGAAAKTPGKTGGTRKPAKPSTKPAKKTVKKAAAAAKTSAGRKKTTKKKVAKKASKTAQKKTAAKKAKKTDKTTKRPAGKTAGKAAVGRAKKSATRKSR</sequence>
<comment type="catalytic activity">
    <reaction evidence="1">
        <text>a 1,2-diacyl-sn-glycero-3-phosphocholine + H2O = a 1,2-diacyl-sn-glycero-3-phosphate + choline + H(+)</text>
        <dbReference type="Rhea" id="RHEA:14445"/>
        <dbReference type="ChEBI" id="CHEBI:15354"/>
        <dbReference type="ChEBI" id="CHEBI:15377"/>
        <dbReference type="ChEBI" id="CHEBI:15378"/>
        <dbReference type="ChEBI" id="CHEBI:57643"/>
        <dbReference type="ChEBI" id="CHEBI:58608"/>
        <dbReference type="EC" id="3.1.4.4"/>
    </reaction>
</comment>
<organism evidence="14 15">
    <name type="scientific">Bradyrhizobium aeschynomenes</name>
    <dbReference type="NCBI Taxonomy" id="2734909"/>
    <lineage>
        <taxon>Bacteria</taxon>
        <taxon>Pseudomonadati</taxon>
        <taxon>Pseudomonadota</taxon>
        <taxon>Alphaproteobacteria</taxon>
        <taxon>Hyphomicrobiales</taxon>
        <taxon>Nitrobacteraceae</taxon>
        <taxon>Bradyrhizobium</taxon>
    </lineage>
</organism>